<dbReference type="GO" id="GO:0016787">
    <property type="term" value="F:hydrolase activity"/>
    <property type="evidence" value="ECO:0007669"/>
    <property type="project" value="UniProtKB-KW"/>
</dbReference>
<name>A0A383UHK9_BLUHO</name>
<dbReference type="GO" id="GO:0003723">
    <property type="term" value="F:RNA binding"/>
    <property type="evidence" value="ECO:0007669"/>
    <property type="project" value="InterPro"/>
</dbReference>
<dbReference type="GO" id="GO:0004540">
    <property type="term" value="F:RNA nuclease activity"/>
    <property type="evidence" value="ECO:0007669"/>
    <property type="project" value="InterPro"/>
</dbReference>
<reference evidence="4 5" key="1">
    <citation type="submission" date="2017-11" db="EMBL/GenBank/DDBJ databases">
        <authorList>
            <person name="Kracher B."/>
        </authorList>
    </citation>
    <scope>NUCLEOTIDE SEQUENCE [LARGE SCALE GENOMIC DNA]</scope>
    <source>
        <strain evidence="4 5">RACE1</strain>
    </source>
</reference>
<dbReference type="SMR" id="A0A383UHK9"/>
<dbReference type="EMBL" id="UNSH01000001">
    <property type="protein sequence ID" value="SZE99254.1"/>
    <property type="molecule type" value="Genomic_DNA"/>
</dbReference>
<gene>
    <name evidence="4" type="ORF">BLGHR1_10003</name>
</gene>
<keyword evidence="2" id="KW-0378">Hydrolase</keyword>
<evidence type="ECO:0000256" key="1">
    <source>
        <dbReference type="ARBA" id="ARBA00022722"/>
    </source>
</evidence>
<organism evidence="4 5">
    <name type="scientific">Blumeria hordei</name>
    <name type="common">Barley powdery mildew</name>
    <name type="synonym">Blumeria graminis f. sp. hordei</name>
    <dbReference type="NCBI Taxonomy" id="2867405"/>
    <lineage>
        <taxon>Eukaryota</taxon>
        <taxon>Fungi</taxon>
        <taxon>Dikarya</taxon>
        <taxon>Ascomycota</taxon>
        <taxon>Pezizomycotina</taxon>
        <taxon>Leotiomycetes</taxon>
        <taxon>Erysiphales</taxon>
        <taxon>Erysiphaceae</taxon>
        <taxon>Blumeria</taxon>
    </lineage>
</organism>
<dbReference type="AlphaFoldDB" id="A0A383UHK9"/>
<feature type="chain" id="PRO_5016574360" evidence="3">
    <location>
        <begin position="21"/>
        <end position="117"/>
    </location>
</feature>
<accession>A0A383UHK9</accession>
<evidence type="ECO:0000313" key="5">
    <source>
        <dbReference type="Proteomes" id="UP000275772"/>
    </source>
</evidence>
<dbReference type="VEuPathDB" id="FungiDB:BLGHR1_10003"/>
<dbReference type="Proteomes" id="UP000275772">
    <property type="component" value="Unassembled WGS sequence"/>
</dbReference>
<sequence length="117" mass="13144">MYSKLAIVSAVIAIAQLAAAGSYTCRDGQSFTEGYVNTIAAYCFDMDEESYAGYPKKYENEQLGPSCDQFRMYPLVPGGSEWGGGSFQYFVASDSGRQTKRVYQRSRRFDEDCPYTR</sequence>
<evidence type="ECO:0000256" key="2">
    <source>
        <dbReference type="ARBA" id="ARBA00022801"/>
    </source>
</evidence>
<keyword evidence="1" id="KW-0540">Nuclease</keyword>
<dbReference type="InterPro" id="IPR016191">
    <property type="entry name" value="Ribonuclease/ribotoxin"/>
</dbReference>
<feature type="signal peptide" evidence="3">
    <location>
        <begin position="1"/>
        <end position="20"/>
    </location>
</feature>
<keyword evidence="3" id="KW-0732">Signal</keyword>
<dbReference type="SUPFAM" id="SSF53933">
    <property type="entry name" value="Microbial ribonucleases"/>
    <property type="match status" value="1"/>
</dbReference>
<evidence type="ECO:0000313" key="4">
    <source>
        <dbReference type="EMBL" id="SZE99254.1"/>
    </source>
</evidence>
<proteinExistence type="predicted"/>
<protein>
    <submittedName>
        <fullName evidence="4">Uncharacterized protein</fullName>
    </submittedName>
</protein>
<evidence type="ECO:0000256" key="3">
    <source>
        <dbReference type="SAM" id="SignalP"/>
    </source>
</evidence>